<dbReference type="PANTHER" id="PTHR43867">
    <property type="entry name" value="CELLULOSE SYNTHASE CATALYTIC SUBUNIT A [UDP-FORMING]"/>
    <property type="match status" value="1"/>
</dbReference>
<evidence type="ECO:0000256" key="6">
    <source>
        <dbReference type="ARBA" id="ARBA00022989"/>
    </source>
</evidence>
<evidence type="ECO:0000256" key="10">
    <source>
        <dbReference type="SAM" id="Phobius"/>
    </source>
</evidence>
<dbReference type="Pfam" id="PF13632">
    <property type="entry name" value="Glyco_trans_2_3"/>
    <property type="match status" value="1"/>
</dbReference>
<keyword evidence="13" id="KW-1185">Reference proteome</keyword>
<evidence type="ECO:0000256" key="2">
    <source>
        <dbReference type="ARBA" id="ARBA00022676"/>
    </source>
</evidence>
<gene>
    <name evidence="12" type="ORF">BN863_29940</name>
</gene>
<protein>
    <submittedName>
        <fullName evidence="12">Putative glycosyltransferase (GT2)</fullName>
    </submittedName>
</protein>
<feature type="active site" description="Nucleophile" evidence="9">
    <location>
        <position position="783"/>
    </location>
</feature>
<feature type="transmembrane region" description="Helical" evidence="10">
    <location>
        <begin position="16"/>
        <end position="34"/>
    </location>
</feature>
<dbReference type="SUPFAM" id="SSF51445">
    <property type="entry name" value="(Trans)glycosidases"/>
    <property type="match status" value="2"/>
</dbReference>
<keyword evidence="8 9" id="KW-0326">Glycosidase</keyword>
<sequence length="1259" mass="146726">MTENNNLKTPTRKQNIILRLMIFIGVISVCNFFYWFIDPELIDNPFLFGILVCVVLFDSFRLFYIWYHYWNISIPKKPVSNKKFTVDVLTTYFPGEPIEMVIETLLAIEKNRYPHTTYLCDEANDPFLKSFCKKNGIIHVTRNNRKDAKAGNINNALAQAKGELCLVLDPDHIPEENFIEDIIPYFEDNEIGFVQTVQAYYNIDESKVAKGAAQQTFQFYGPLMMGMNSYGTVNAIGANCVFRRTALDSIGGHAAGLSEDMHTAMKLNAEGWKSVYVPKSYTKGLVPATLVSYYQQQLKWSKGTFELLLKEYPKLFKKFTWRQKLHYAILPFHYLSGFIFLLSFLIPIFSLLGAFSPLYGNVINFALMIIPIITCVLCIRYYVQQWVVYKEERGMHILGGLLFQVTWWVFFIGVVFNFIGKQVIYLPTIKSDFEKTPFRMVLPNIILGIISLIAIVIGLQLDFTPFSIVMAGFALWNALLMFFTLVFAYEKRVPYYFKDYLQRKNKGGYKVILDYMFSIASKISVFVVLIILGWCGYIISKKEAIRKNGLPVEITEKKQMKYLGAFLPKFDDGITNVKQVSEFEYTINESIDIVSFYYPWHKEIDKNFSISSLDSVYNRHSVPMITWEPWLNTFTADSIQGEHVFDLINDGYFDDYLSEVSLKFKSINKPVFLRFAHEFDNPFYPWFDNQEDADIRFKKAWIHVHDIFIKNQATNVIWVWNPWKAEHVIDYFPGEAYVDWVSANILNYAKSSQPELDFSFKVLYDSFHNEFKKLPKKPVMISEFGALRNGVNQNLWISNAFNILHNEFEEIQAIVFFNSKVDDNLPDNYNSNSDLDWTISIPNPSFAKNFKREEKRSDFSALSTSQSNHNTSNTKYFNSYPENIKGINFRKGENWNQSYYVLSRKNLESDFKALKKLGLNTIRYKENDVYDINVLNISAEFNLNISYGFHIPEQIDFIRDTLQLKVLEEKVLNRVEKYKKRKNIIVWEIENDVLVGLKKFYDKPELQLQQEAYLIWLNNLMHKINKIDKSRPITLSIDLNNITITNIKKIENRIKLNYTLGLIVNVSVEDICLDSTLVYLKAKKLNYVFSSIDVNALKSLDSTYINTPYFITSWQDQHEMNVVSFKGLIDRKGRYKTDYFEYDALSSSSNKGVNDALKINILKPAKLAYPKSVLIYHVLLLNENDDWIIPERGDLEYEWLLVKKDKYGNRLAIEQISNEKELYLTIPNNQRLYELQLSVVNGDKVYTCLTALHTPYNVE</sequence>
<evidence type="ECO:0000256" key="5">
    <source>
        <dbReference type="ARBA" id="ARBA00022801"/>
    </source>
</evidence>
<evidence type="ECO:0000256" key="9">
    <source>
        <dbReference type="PROSITE-ProRule" id="PRU01100"/>
    </source>
</evidence>
<dbReference type="HOGENOM" id="CLU_007307_0_0_10"/>
<dbReference type="InterPro" id="IPR050321">
    <property type="entry name" value="Glycosyltr_2/OpgH_subfam"/>
</dbReference>
<evidence type="ECO:0000259" key="11">
    <source>
        <dbReference type="PROSITE" id="PS51764"/>
    </source>
</evidence>
<dbReference type="EMBL" id="HG315671">
    <property type="protein sequence ID" value="CDF80706.1"/>
    <property type="molecule type" value="Genomic_DNA"/>
</dbReference>
<feature type="transmembrane region" description="Helical" evidence="10">
    <location>
        <begin position="395"/>
        <end position="420"/>
    </location>
</feature>
<dbReference type="eggNOG" id="COG4124">
    <property type="taxonomic scope" value="Bacteria"/>
</dbReference>
<keyword evidence="5 9" id="KW-0378">Hydrolase</keyword>
<evidence type="ECO:0000256" key="8">
    <source>
        <dbReference type="ARBA" id="ARBA00023295"/>
    </source>
</evidence>
<dbReference type="SUPFAM" id="SSF53448">
    <property type="entry name" value="Nucleotide-diphospho-sugar transferases"/>
    <property type="match status" value="1"/>
</dbReference>
<proteinExistence type="inferred from homology"/>
<keyword evidence="3 12" id="KW-0808">Transferase</keyword>
<accession>T2KQH8</accession>
<comment type="subcellular location">
    <subcellularLocation>
        <location evidence="1">Membrane</location>
        <topology evidence="1">Multi-pass membrane protein</topology>
    </subcellularLocation>
</comment>
<dbReference type="GO" id="GO:0004553">
    <property type="term" value="F:hydrolase activity, hydrolyzing O-glycosyl compounds"/>
    <property type="evidence" value="ECO:0007669"/>
    <property type="project" value="InterPro"/>
</dbReference>
<feature type="transmembrane region" description="Helical" evidence="10">
    <location>
        <begin position="515"/>
        <end position="539"/>
    </location>
</feature>
<dbReference type="PROSITE" id="PS51764">
    <property type="entry name" value="GH26"/>
    <property type="match status" value="1"/>
</dbReference>
<dbReference type="Proteomes" id="UP000016160">
    <property type="component" value="Chromosome"/>
</dbReference>
<evidence type="ECO:0000256" key="4">
    <source>
        <dbReference type="ARBA" id="ARBA00022692"/>
    </source>
</evidence>
<dbReference type="InterPro" id="IPR001173">
    <property type="entry name" value="Glyco_trans_2-like"/>
</dbReference>
<feature type="transmembrane region" description="Helical" evidence="10">
    <location>
        <begin position="46"/>
        <end position="67"/>
    </location>
</feature>
<evidence type="ECO:0000256" key="1">
    <source>
        <dbReference type="ARBA" id="ARBA00004141"/>
    </source>
</evidence>
<keyword evidence="6 10" id="KW-1133">Transmembrane helix</keyword>
<dbReference type="eggNOG" id="COG1215">
    <property type="taxonomic scope" value="Bacteria"/>
</dbReference>
<comment type="similarity">
    <text evidence="9">Belongs to the glycosyl hydrolase 26 family.</text>
</comment>
<keyword evidence="2" id="KW-0328">Glycosyltransferase</keyword>
<dbReference type="GO" id="GO:0005886">
    <property type="term" value="C:plasma membrane"/>
    <property type="evidence" value="ECO:0007669"/>
    <property type="project" value="TreeGrafter"/>
</dbReference>
<evidence type="ECO:0000256" key="3">
    <source>
        <dbReference type="ARBA" id="ARBA00022679"/>
    </source>
</evidence>
<evidence type="ECO:0000313" key="13">
    <source>
        <dbReference type="Proteomes" id="UP000016160"/>
    </source>
</evidence>
<evidence type="ECO:0000256" key="7">
    <source>
        <dbReference type="ARBA" id="ARBA00023136"/>
    </source>
</evidence>
<dbReference type="STRING" id="1347342.BN863_29940"/>
<dbReference type="InterPro" id="IPR017853">
    <property type="entry name" value="GH"/>
</dbReference>
<feature type="transmembrane region" description="Helical" evidence="10">
    <location>
        <begin position="466"/>
        <end position="489"/>
    </location>
</feature>
<keyword evidence="7 10" id="KW-0472">Membrane</keyword>
<organism evidence="12 13">
    <name type="scientific">Formosa agariphila (strain DSM 15362 / KCTC 12365 / LMG 23005 / KMM 3901 / M-2Alg 35-1)</name>
    <dbReference type="NCBI Taxonomy" id="1347342"/>
    <lineage>
        <taxon>Bacteria</taxon>
        <taxon>Pseudomonadati</taxon>
        <taxon>Bacteroidota</taxon>
        <taxon>Flavobacteriia</taxon>
        <taxon>Flavobacteriales</taxon>
        <taxon>Flavobacteriaceae</taxon>
        <taxon>Formosa</taxon>
    </lineage>
</organism>
<reference evidence="12 13" key="1">
    <citation type="journal article" date="2013" name="Appl. Environ. Microbiol.">
        <title>The genome of the alga-associated marine flavobacterium Formosa agariphila KMM 3901T reveals a broad potential for degradation of algal polysaccharides.</title>
        <authorList>
            <person name="Mann A.J."/>
            <person name="Hahnke R.L."/>
            <person name="Huang S."/>
            <person name="Werner J."/>
            <person name="Xing P."/>
            <person name="Barbeyron T."/>
            <person name="Huettel B."/>
            <person name="Stueber K."/>
            <person name="Reinhardt R."/>
            <person name="Harder J."/>
            <person name="Gloeckner F.O."/>
            <person name="Amann R.I."/>
            <person name="Teeling H."/>
        </authorList>
    </citation>
    <scope>NUCLEOTIDE SEQUENCE [LARGE SCALE GENOMIC DNA]</scope>
    <source>
        <strain evidence="13">DSM 15362 / KCTC 12365 / LMG 23005 / KMM 3901</strain>
    </source>
</reference>
<dbReference type="eggNOG" id="COG2730">
    <property type="taxonomic scope" value="Bacteria"/>
</dbReference>
<dbReference type="PANTHER" id="PTHR43867:SF2">
    <property type="entry name" value="CELLULOSE SYNTHASE CATALYTIC SUBUNIT A [UDP-FORMING]"/>
    <property type="match status" value="1"/>
</dbReference>
<feature type="active site" description="Proton donor" evidence="9">
    <location>
        <position position="678"/>
    </location>
</feature>
<feature type="transmembrane region" description="Helical" evidence="10">
    <location>
        <begin position="440"/>
        <end position="459"/>
    </location>
</feature>
<dbReference type="Gene3D" id="3.90.550.10">
    <property type="entry name" value="Spore Coat Polysaccharide Biosynthesis Protein SpsA, Chain A"/>
    <property type="match status" value="1"/>
</dbReference>
<dbReference type="InterPro" id="IPR029044">
    <property type="entry name" value="Nucleotide-diphossugar_trans"/>
</dbReference>
<keyword evidence="4 10" id="KW-0812">Transmembrane</keyword>
<dbReference type="GO" id="GO:0016758">
    <property type="term" value="F:hexosyltransferase activity"/>
    <property type="evidence" value="ECO:0007669"/>
    <property type="project" value="TreeGrafter"/>
</dbReference>
<feature type="domain" description="GH26" evidence="11">
    <location>
        <begin position="545"/>
        <end position="842"/>
    </location>
</feature>
<name>T2KQH8_FORAG</name>
<evidence type="ECO:0000313" key="12">
    <source>
        <dbReference type="EMBL" id="CDF80706.1"/>
    </source>
</evidence>
<dbReference type="CDD" id="cd06421">
    <property type="entry name" value="CESA_CelA_like"/>
    <property type="match status" value="1"/>
</dbReference>
<dbReference type="AlphaFoldDB" id="T2KQH8"/>
<feature type="transmembrane region" description="Helical" evidence="10">
    <location>
        <begin position="332"/>
        <end position="356"/>
    </location>
</feature>
<dbReference type="PATRIC" id="fig|1347342.6.peg.3013"/>
<feature type="transmembrane region" description="Helical" evidence="10">
    <location>
        <begin position="362"/>
        <end position="383"/>
    </location>
</feature>
<dbReference type="Gene3D" id="3.20.20.80">
    <property type="entry name" value="Glycosidases"/>
    <property type="match status" value="2"/>
</dbReference>
<dbReference type="InterPro" id="IPR022790">
    <property type="entry name" value="GH26_dom"/>
</dbReference>